<feature type="region of interest" description="Disordered" evidence="2">
    <location>
        <begin position="26"/>
        <end position="47"/>
    </location>
</feature>
<keyword evidence="4" id="KW-1185">Reference proteome</keyword>
<evidence type="ECO:0000256" key="1">
    <source>
        <dbReference type="SAM" id="Coils"/>
    </source>
</evidence>
<dbReference type="NCBIfam" id="NF041497">
    <property type="entry name" value="MobV"/>
    <property type="match status" value="1"/>
</dbReference>
<comment type="caution">
    <text evidence="3">The sequence shown here is derived from an EMBL/GenBank/DDBJ whole genome shotgun (WGS) entry which is preliminary data.</text>
</comment>
<feature type="region of interest" description="Disordered" evidence="2">
    <location>
        <begin position="374"/>
        <end position="397"/>
    </location>
</feature>
<dbReference type="Proteomes" id="UP000569732">
    <property type="component" value="Unassembled WGS sequence"/>
</dbReference>
<keyword evidence="1" id="KW-0175">Coiled coil</keyword>
<dbReference type="GO" id="GO:0003677">
    <property type="term" value="F:DNA binding"/>
    <property type="evidence" value="ECO:0007669"/>
    <property type="project" value="InterPro"/>
</dbReference>
<dbReference type="EMBL" id="JACCKB010000140">
    <property type="protein sequence ID" value="NYZ69764.1"/>
    <property type="molecule type" value="Genomic_DNA"/>
</dbReference>
<sequence length="436" mass="49790">MSYTILRTAKLKSMGEIGGSLSHTFRDRETLNADPSRTPLNELHGHSTATEAREAIRQLLPEKRRKDAVLCIEYFIGASPQFFEKDDLINTNDMSFASSGDYFSQARKWLEERHGKENVVFSAIHRDERSPHLVAYVVPLDENGKLNAKKWLGGRAKLSAMQTDFHKKVGQQFGLERGIEGSKAKHTTIKQFYGALENETPKQGVLKKEALEKKTVKKGFLGVFPDELETDEDRADRITNTIQRYYAPALLQASTAALDRRRADEMEKTAKDKSIQLEAAQRAVKSLSRRFTEGLTDHQQMELEEMANQIRHENQIFMEQKKRLEHLPKLLKQAAGAVYIFAQKATEEIKRVGHWQKVNWNEVEKETIKTAITESRQSKESTIEAISKHSPAEGHIKSPENTRFQLEIIANHFAEKLEISIKEQKNTPKPSRGPRM</sequence>
<dbReference type="GO" id="GO:0006310">
    <property type="term" value="P:DNA recombination"/>
    <property type="evidence" value="ECO:0007669"/>
    <property type="project" value="InterPro"/>
</dbReference>
<evidence type="ECO:0000313" key="4">
    <source>
        <dbReference type="Proteomes" id="UP000569732"/>
    </source>
</evidence>
<evidence type="ECO:0000313" key="3">
    <source>
        <dbReference type="EMBL" id="NYZ69764.1"/>
    </source>
</evidence>
<name>A0A853IIB0_9GAMM</name>
<reference evidence="3 4" key="1">
    <citation type="submission" date="2020-07" db="EMBL/GenBank/DDBJ databases">
        <title>Endozoicomonas sp. nov., isolated from sediment.</title>
        <authorList>
            <person name="Gu T."/>
        </authorList>
    </citation>
    <scope>NUCLEOTIDE SEQUENCE [LARGE SCALE GENOMIC DNA]</scope>
    <source>
        <strain evidence="3 4">SM1973</strain>
    </source>
</reference>
<accession>A0A853IIB0</accession>
<protein>
    <submittedName>
        <fullName evidence="3">Plasmid recombination protein</fullName>
    </submittedName>
</protein>
<dbReference type="InterPro" id="IPR001668">
    <property type="entry name" value="Mob_Pre"/>
</dbReference>
<dbReference type="RefSeq" id="WP_180571741.1">
    <property type="nucleotide sequence ID" value="NZ_JACCKB010000140.1"/>
</dbReference>
<proteinExistence type="predicted"/>
<organism evidence="3 4">
    <name type="scientific">Spartinivicinus marinus</name>
    <dbReference type="NCBI Taxonomy" id="2994442"/>
    <lineage>
        <taxon>Bacteria</taxon>
        <taxon>Pseudomonadati</taxon>
        <taxon>Pseudomonadota</taxon>
        <taxon>Gammaproteobacteria</taxon>
        <taxon>Oceanospirillales</taxon>
        <taxon>Zooshikellaceae</taxon>
        <taxon>Spartinivicinus</taxon>
    </lineage>
</organism>
<evidence type="ECO:0000256" key="2">
    <source>
        <dbReference type="SAM" id="MobiDB-lite"/>
    </source>
</evidence>
<dbReference type="Gene3D" id="3.30.930.30">
    <property type="match status" value="1"/>
</dbReference>
<dbReference type="CDD" id="cd17242">
    <property type="entry name" value="MobM_relaxase"/>
    <property type="match status" value="1"/>
</dbReference>
<gene>
    <name evidence="3" type="ORF">H0A36_27510</name>
</gene>
<dbReference type="Pfam" id="PF01076">
    <property type="entry name" value="Mob_Pre"/>
    <property type="match status" value="1"/>
</dbReference>
<dbReference type="AlphaFoldDB" id="A0A853IIB0"/>
<feature type="coiled-coil region" evidence="1">
    <location>
        <begin position="263"/>
        <end position="290"/>
    </location>
</feature>
<feature type="compositionally biased region" description="Basic and acidic residues" evidence="2">
    <location>
        <begin position="376"/>
        <end position="397"/>
    </location>
</feature>